<name>A0ABT0Z3F5_9FLAO</name>
<keyword evidence="2" id="KW-1185">Reference proteome</keyword>
<gene>
    <name evidence="1" type="ORF">NE848_12790</name>
</gene>
<organism evidence="1 2">
    <name type="scientific">Gramella jeungdoensis</name>
    <dbReference type="NCBI Taxonomy" id="708091"/>
    <lineage>
        <taxon>Bacteria</taxon>
        <taxon>Pseudomonadati</taxon>
        <taxon>Bacteroidota</taxon>
        <taxon>Flavobacteriia</taxon>
        <taxon>Flavobacteriales</taxon>
        <taxon>Flavobacteriaceae</taxon>
        <taxon>Christiangramia</taxon>
    </lineage>
</organism>
<reference evidence="1" key="1">
    <citation type="submission" date="2022-06" db="EMBL/GenBank/DDBJ databases">
        <title>Gramella sediminis sp. nov., isolated from deep-sea sediment of the Indian Ocean.</title>
        <authorList>
            <person name="Yang L."/>
        </authorList>
    </citation>
    <scope>NUCLEOTIDE SEQUENCE</scope>
    <source>
        <strain evidence="1">HMD3159</strain>
    </source>
</reference>
<comment type="caution">
    <text evidence="1">The sequence shown here is derived from an EMBL/GenBank/DDBJ whole genome shotgun (WGS) entry which is preliminary data.</text>
</comment>
<evidence type="ECO:0000313" key="2">
    <source>
        <dbReference type="Proteomes" id="UP001155077"/>
    </source>
</evidence>
<dbReference type="RefSeq" id="WP_252114188.1">
    <property type="nucleotide sequence ID" value="NZ_JAMSCK010000004.1"/>
</dbReference>
<accession>A0ABT0Z3F5</accession>
<dbReference type="Proteomes" id="UP001155077">
    <property type="component" value="Unassembled WGS sequence"/>
</dbReference>
<dbReference type="EMBL" id="JAMSCK010000004">
    <property type="protein sequence ID" value="MCM8570263.1"/>
    <property type="molecule type" value="Genomic_DNA"/>
</dbReference>
<evidence type="ECO:0000313" key="1">
    <source>
        <dbReference type="EMBL" id="MCM8570263.1"/>
    </source>
</evidence>
<sequence>MRSLYLTLDAPMETIEETSGCTFNYAEVYEPLWNVGTSGTVFIIPEDNSSHIYPAQLGLGPLRGDKFPGIIITNKIEHRGEVVKESKKPFGIKCMVVDDGGGNNYKAYPELKDNKFQFVELNGVATI</sequence>
<protein>
    <submittedName>
        <fullName evidence="1">Uncharacterized protein</fullName>
    </submittedName>
</protein>
<proteinExistence type="predicted"/>